<dbReference type="OrthoDB" id="6357057at2759"/>
<gene>
    <name evidence="4" type="ORF">OSTQU699_LOCUS5107</name>
</gene>
<evidence type="ECO:0000259" key="3">
    <source>
        <dbReference type="PROSITE" id="PS50240"/>
    </source>
</evidence>
<sequence>MSRKVCGCKFSFMANVMNPLLLTHACTGVLVAPNVVVAPASCIEEKKVEFPPVRLGSYNLNSDDVPKEAEVLNTCRRITHKDYQKNNPQKGADIALLILESPAVHHAPISGITSIEECRDPSLNGKGNITAFGWFMPGRNLSPSIQLQAVPNLEVVPAKQCSIAMNHDIPKRAICTVSTARAAISEWDPGSPILCNDKKLIGIASYEQMPNSKYLPYVYTHVAEHWDWIQSLGAGASIDVPDNRTECKAAQAVHSIALKENDDREL</sequence>
<dbReference type="InterPro" id="IPR050430">
    <property type="entry name" value="Peptidase_S1"/>
</dbReference>
<dbReference type="InterPro" id="IPR001254">
    <property type="entry name" value="Trypsin_dom"/>
</dbReference>
<evidence type="ECO:0000313" key="5">
    <source>
        <dbReference type="Proteomes" id="UP000708148"/>
    </source>
</evidence>
<reference evidence="4" key="1">
    <citation type="submission" date="2020-12" db="EMBL/GenBank/DDBJ databases">
        <authorList>
            <person name="Iha C."/>
        </authorList>
    </citation>
    <scope>NUCLEOTIDE SEQUENCE</scope>
</reference>
<dbReference type="EMBL" id="CAJHUC010001106">
    <property type="protein sequence ID" value="CAD7699748.1"/>
    <property type="molecule type" value="Genomic_DNA"/>
</dbReference>
<keyword evidence="2" id="KW-0732">Signal</keyword>
<evidence type="ECO:0000256" key="1">
    <source>
        <dbReference type="ARBA" id="ARBA00023157"/>
    </source>
</evidence>
<feature type="chain" id="PRO_5035853386" description="Peptidase S1 domain-containing protein" evidence="2">
    <location>
        <begin position="29"/>
        <end position="266"/>
    </location>
</feature>
<keyword evidence="5" id="KW-1185">Reference proteome</keyword>
<protein>
    <recommendedName>
        <fullName evidence="3">Peptidase S1 domain-containing protein</fullName>
    </recommendedName>
</protein>
<dbReference type="SUPFAM" id="SSF50494">
    <property type="entry name" value="Trypsin-like serine proteases"/>
    <property type="match status" value="1"/>
</dbReference>
<name>A0A8S1J164_9CHLO</name>
<dbReference type="Proteomes" id="UP000708148">
    <property type="component" value="Unassembled WGS sequence"/>
</dbReference>
<dbReference type="PANTHER" id="PTHR24276">
    <property type="entry name" value="POLYSERASE-RELATED"/>
    <property type="match status" value="1"/>
</dbReference>
<evidence type="ECO:0000256" key="2">
    <source>
        <dbReference type="SAM" id="SignalP"/>
    </source>
</evidence>
<dbReference type="PROSITE" id="PS50240">
    <property type="entry name" value="TRYPSIN_DOM"/>
    <property type="match status" value="1"/>
</dbReference>
<dbReference type="Gene3D" id="2.40.10.10">
    <property type="entry name" value="Trypsin-like serine proteases"/>
    <property type="match status" value="2"/>
</dbReference>
<dbReference type="GO" id="GO:0006508">
    <property type="term" value="P:proteolysis"/>
    <property type="evidence" value="ECO:0007669"/>
    <property type="project" value="InterPro"/>
</dbReference>
<comment type="caution">
    <text evidence="4">The sequence shown here is derived from an EMBL/GenBank/DDBJ whole genome shotgun (WGS) entry which is preliminary data.</text>
</comment>
<feature type="signal peptide" evidence="2">
    <location>
        <begin position="1"/>
        <end position="28"/>
    </location>
</feature>
<proteinExistence type="predicted"/>
<keyword evidence="1" id="KW-1015">Disulfide bond</keyword>
<dbReference type="InterPro" id="IPR009003">
    <property type="entry name" value="Peptidase_S1_PA"/>
</dbReference>
<dbReference type="SMART" id="SM00020">
    <property type="entry name" value="Tryp_SPc"/>
    <property type="match status" value="1"/>
</dbReference>
<evidence type="ECO:0000313" key="4">
    <source>
        <dbReference type="EMBL" id="CAD7699748.1"/>
    </source>
</evidence>
<dbReference type="AlphaFoldDB" id="A0A8S1J164"/>
<dbReference type="GO" id="GO:0004252">
    <property type="term" value="F:serine-type endopeptidase activity"/>
    <property type="evidence" value="ECO:0007669"/>
    <property type="project" value="InterPro"/>
</dbReference>
<organism evidence="4 5">
    <name type="scientific">Ostreobium quekettii</name>
    <dbReference type="NCBI Taxonomy" id="121088"/>
    <lineage>
        <taxon>Eukaryota</taxon>
        <taxon>Viridiplantae</taxon>
        <taxon>Chlorophyta</taxon>
        <taxon>core chlorophytes</taxon>
        <taxon>Ulvophyceae</taxon>
        <taxon>TCBD clade</taxon>
        <taxon>Bryopsidales</taxon>
        <taxon>Ostreobineae</taxon>
        <taxon>Ostreobiaceae</taxon>
        <taxon>Ostreobium</taxon>
    </lineage>
</organism>
<accession>A0A8S1J164</accession>
<dbReference type="PANTHER" id="PTHR24276:SF98">
    <property type="entry name" value="FI18310P1-RELATED"/>
    <property type="match status" value="1"/>
</dbReference>
<dbReference type="Pfam" id="PF00089">
    <property type="entry name" value="Trypsin"/>
    <property type="match status" value="1"/>
</dbReference>
<dbReference type="InterPro" id="IPR043504">
    <property type="entry name" value="Peptidase_S1_PA_chymotrypsin"/>
</dbReference>
<feature type="domain" description="Peptidase S1" evidence="3">
    <location>
        <begin position="12"/>
        <end position="234"/>
    </location>
</feature>